<protein>
    <recommendedName>
        <fullName evidence="2">DUF5709 domain-containing protein</fullName>
    </recommendedName>
</protein>
<accession>A0A7Z0D221</accession>
<comment type="caution">
    <text evidence="3">The sequence shown here is derived from an EMBL/GenBank/DDBJ whole genome shotgun (WGS) entry which is preliminary data.</text>
</comment>
<dbReference type="Proteomes" id="UP000539111">
    <property type="component" value="Unassembled WGS sequence"/>
</dbReference>
<evidence type="ECO:0000313" key="4">
    <source>
        <dbReference type="Proteomes" id="UP000539111"/>
    </source>
</evidence>
<gene>
    <name evidence="3" type="ORF">BJY26_001731</name>
</gene>
<name>A0A7Z0D221_9MICO</name>
<organism evidence="3 4">
    <name type="scientific">Spelaeicoccus albus</name>
    <dbReference type="NCBI Taxonomy" id="1280376"/>
    <lineage>
        <taxon>Bacteria</taxon>
        <taxon>Bacillati</taxon>
        <taxon>Actinomycetota</taxon>
        <taxon>Actinomycetes</taxon>
        <taxon>Micrococcales</taxon>
        <taxon>Brevibacteriaceae</taxon>
        <taxon>Spelaeicoccus</taxon>
    </lineage>
</organism>
<dbReference type="InterPro" id="IPR043763">
    <property type="entry name" value="DUF5709"/>
</dbReference>
<dbReference type="RefSeq" id="WP_218852336.1">
    <property type="nucleotide sequence ID" value="NZ_JACBZP010000001.1"/>
</dbReference>
<dbReference type="AlphaFoldDB" id="A0A7Z0D221"/>
<sequence length="145" mass="15458">MSEAMETHNIPGQAAAGDSDQLQVGDTLDDRGVVDLLDEGYSPPERPSVGWRRGYSTDDDWYGQNLDYRLAQEEPDDYEMSLVEDEGECVGGEVGLRRAGRLQNGSGADGGETIGDVYATDMGIDGGAAGAEEAAVHVIDDDDED</sequence>
<keyword evidence="4" id="KW-1185">Reference proteome</keyword>
<feature type="region of interest" description="Disordered" evidence="1">
    <location>
        <begin position="1"/>
        <end position="56"/>
    </location>
</feature>
<feature type="domain" description="DUF5709" evidence="2">
    <location>
        <begin position="93"/>
        <end position="141"/>
    </location>
</feature>
<dbReference type="EMBL" id="JACBZP010000001">
    <property type="protein sequence ID" value="NYI67425.1"/>
    <property type="molecule type" value="Genomic_DNA"/>
</dbReference>
<evidence type="ECO:0000259" key="2">
    <source>
        <dbReference type="Pfam" id="PF18970"/>
    </source>
</evidence>
<evidence type="ECO:0000256" key="1">
    <source>
        <dbReference type="SAM" id="MobiDB-lite"/>
    </source>
</evidence>
<proteinExistence type="predicted"/>
<evidence type="ECO:0000313" key="3">
    <source>
        <dbReference type="EMBL" id="NYI67425.1"/>
    </source>
</evidence>
<reference evidence="3 4" key="1">
    <citation type="submission" date="2020-07" db="EMBL/GenBank/DDBJ databases">
        <title>Sequencing the genomes of 1000 actinobacteria strains.</title>
        <authorList>
            <person name="Klenk H.-P."/>
        </authorList>
    </citation>
    <scope>NUCLEOTIDE SEQUENCE [LARGE SCALE GENOMIC DNA]</scope>
    <source>
        <strain evidence="3 4">DSM 26341</strain>
    </source>
</reference>
<dbReference type="Pfam" id="PF18970">
    <property type="entry name" value="DUF5709"/>
    <property type="match status" value="1"/>
</dbReference>